<evidence type="ECO:0000313" key="1">
    <source>
        <dbReference type="EMBL" id="WEK03285.1"/>
    </source>
</evidence>
<reference evidence="1" key="1">
    <citation type="submission" date="2023-03" db="EMBL/GenBank/DDBJ databases">
        <title>Andean soil-derived lignocellulolytic bacterial consortium as a source of novel taxa and putative plastic-active enzymes.</title>
        <authorList>
            <person name="Diaz-Garcia L."/>
            <person name="Chuvochina M."/>
            <person name="Feuerriegel G."/>
            <person name="Bunk B."/>
            <person name="Sproer C."/>
            <person name="Streit W.R."/>
            <person name="Rodriguez L.M."/>
            <person name="Overmann J."/>
            <person name="Jimenez D.J."/>
        </authorList>
    </citation>
    <scope>NUCLEOTIDE SEQUENCE</scope>
    <source>
        <strain evidence="1">MAG 4196</strain>
    </source>
</reference>
<dbReference type="AlphaFoldDB" id="A0AAJ5VSV7"/>
<evidence type="ECO:0000313" key="2">
    <source>
        <dbReference type="Proteomes" id="UP001217476"/>
    </source>
</evidence>
<organism evidence="1 2">
    <name type="scientific">Candidatus Devosia phytovorans</name>
    <dbReference type="NCBI Taxonomy" id="3121372"/>
    <lineage>
        <taxon>Bacteria</taxon>
        <taxon>Pseudomonadati</taxon>
        <taxon>Pseudomonadota</taxon>
        <taxon>Alphaproteobacteria</taxon>
        <taxon>Hyphomicrobiales</taxon>
        <taxon>Devosiaceae</taxon>
        <taxon>Devosia</taxon>
    </lineage>
</organism>
<accession>A0AAJ5VSV7</accession>
<sequence length="543" mass="62078">MTTFIERQIEYWLDNQGERRYQPAFVQMLVSAGWNILHNTRHAALEYGKDVIARSPEGGLYCFQLKGHPGGRLKKSEAAGHLVQLTELLEVPVFPPHKRSKGERHTAVFVTNGEVDEEAMVLFSTTATARIENPLCPADHFEVWARGKLISMFIGTAGRVWPTSPESTRQMLNHLAQDGRDTPKLLEFTNLLAAAIPPPDKSFSGPAKLASITSLFLMAEIMKAPWYATANHHALFSLTVVTAVYAIRFADIEKRRKLIRDYAEQVIDHAKDLVLEAKERDLAPDLTWVEHDALSEVDIMFQRRNMVADCAAILLLTDRIRDEDQRSYARSLVQESVLHPKIWGQGALPSLLVRFWATTSWAPPSVDRTLGDHIQLVLYASDEQMDGILPPAAPYFDFEDCWARNTGHPFFANDDVFDDNPRRHLWFMRAFVFALARRNWKQTCKALWPAFTRVVHEEPELPDDAFFDARYAQEGKMRTYTFQRYEWQSLLEAGRSLEAKAAFLAPFGDLDWLFAAYVSAVPYRAWPGVLIWLDRRLTPPAWY</sequence>
<dbReference type="EMBL" id="CP119312">
    <property type="protein sequence ID" value="WEK03285.1"/>
    <property type="molecule type" value="Genomic_DNA"/>
</dbReference>
<evidence type="ECO:0008006" key="3">
    <source>
        <dbReference type="Google" id="ProtNLM"/>
    </source>
</evidence>
<proteinExistence type="predicted"/>
<protein>
    <recommendedName>
        <fullName evidence="3">Restriction endonuclease</fullName>
    </recommendedName>
</protein>
<gene>
    <name evidence="1" type="ORF">P0Y65_13920</name>
</gene>
<name>A0AAJ5VSV7_9HYPH</name>
<dbReference type="Proteomes" id="UP001217476">
    <property type="component" value="Chromosome"/>
</dbReference>